<dbReference type="Proteomes" id="UP001596157">
    <property type="component" value="Unassembled WGS sequence"/>
</dbReference>
<evidence type="ECO:0000256" key="1">
    <source>
        <dbReference type="ARBA" id="ARBA00022801"/>
    </source>
</evidence>
<organism evidence="4 5">
    <name type="scientific">Actinokineospora guangxiensis</name>
    <dbReference type="NCBI Taxonomy" id="1490288"/>
    <lineage>
        <taxon>Bacteria</taxon>
        <taxon>Bacillati</taxon>
        <taxon>Actinomycetota</taxon>
        <taxon>Actinomycetes</taxon>
        <taxon>Pseudonocardiales</taxon>
        <taxon>Pseudonocardiaceae</taxon>
        <taxon>Actinokineospora</taxon>
    </lineage>
</organism>
<protein>
    <submittedName>
        <fullName evidence="4">CocE/NonD family hydrolase</fullName>
    </submittedName>
</protein>
<dbReference type="EMBL" id="JBHSKF010000015">
    <property type="protein sequence ID" value="MFC5290289.1"/>
    <property type="molecule type" value="Genomic_DNA"/>
</dbReference>
<dbReference type="Gene3D" id="1.10.3020.10">
    <property type="entry name" value="alpha-amino acid ester hydrolase ( Helical cap domain)"/>
    <property type="match status" value="1"/>
</dbReference>
<dbReference type="SMART" id="SM00939">
    <property type="entry name" value="PepX_C"/>
    <property type="match status" value="1"/>
</dbReference>
<dbReference type="InterPro" id="IPR000383">
    <property type="entry name" value="Xaa-Pro-like_dom"/>
</dbReference>
<dbReference type="InterPro" id="IPR029058">
    <property type="entry name" value="AB_hydrolase_fold"/>
</dbReference>
<dbReference type="InterPro" id="IPR013736">
    <property type="entry name" value="Xaa-Pro_dipept_C"/>
</dbReference>
<evidence type="ECO:0000313" key="5">
    <source>
        <dbReference type="Proteomes" id="UP001596157"/>
    </source>
</evidence>
<keyword evidence="1 4" id="KW-0378">Hydrolase</keyword>
<dbReference type="Gene3D" id="3.40.50.1820">
    <property type="entry name" value="alpha/beta hydrolase"/>
    <property type="match status" value="1"/>
</dbReference>
<evidence type="ECO:0000259" key="3">
    <source>
        <dbReference type="SMART" id="SM00939"/>
    </source>
</evidence>
<dbReference type="RefSeq" id="WP_378250174.1">
    <property type="nucleotide sequence ID" value="NZ_JBHSKF010000015.1"/>
</dbReference>
<dbReference type="Pfam" id="PF08530">
    <property type="entry name" value="PepX_C"/>
    <property type="match status" value="1"/>
</dbReference>
<feature type="domain" description="Xaa-Pro dipeptidyl-peptidase C-terminal" evidence="3">
    <location>
        <begin position="287"/>
        <end position="522"/>
    </location>
</feature>
<gene>
    <name evidence="4" type="ORF">ACFPM7_24820</name>
</gene>
<evidence type="ECO:0000256" key="2">
    <source>
        <dbReference type="SAM" id="MobiDB-lite"/>
    </source>
</evidence>
<dbReference type="InterPro" id="IPR005674">
    <property type="entry name" value="CocE/Ser_esterase"/>
</dbReference>
<keyword evidence="5" id="KW-1185">Reference proteome</keyword>
<dbReference type="GO" id="GO:0016787">
    <property type="term" value="F:hydrolase activity"/>
    <property type="evidence" value="ECO:0007669"/>
    <property type="project" value="UniProtKB-KW"/>
</dbReference>
<dbReference type="NCBIfam" id="TIGR00976">
    <property type="entry name" value="CocE_NonD"/>
    <property type="match status" value="1"/>
</dbReference>
<evidence type="ECO:0000313" key="4">
    <source>
        <dbReference type="EMBL" id="MFC5290289.1"/>
    </source>
</evidence>
<dbReference type="InterPro" id="IPR008979">
    <property type="entry name" value="Galactose-bd-like_sf"/>
</dbReference>
<name>A0ABW0ESX1_9PSEU</name>
<sequence length="530" mass="57758">MRVDRDLPVVAADGTTLLVDHIHAEGESSGVVVWIRTPYGRKQITSMAKRFARRGADVVIEATRGTDGSGGAFDGLTYDAGDVTAVLRWLRVQPWFAGAIVTWGISAIGRASWFLAGAEIPEWRLAIVQDAPSELRDGLFFPGGAVAGTVMLGFVHAVRWQADHPNASALRGMAASVRGTRKVKRVLADLPLGTADERLLGHRVDYFQEWLAHENDDEYWARFNLRSGASGMPALVHLATGWYDTCLASTLADYAALRAAGKRVRLIIGPWYHGRGAVDRPYRDDVDTWIDAAARDTSPTDSAPVRLHVSGADEWRDLPDWPPPGHHPTAWHLQPHGGLSPNPAPDSPPDRFRYDPADPTPAVGGAGENWDGTAGAKDNRRLEARHDVLTFTSDPLPADLEVIGPVTASITMRSTSEHLDLVLRLCDVAPNGRSTNLCDGARRIRPDNTPPAPDHTRTVTIDLTATAHRFHAGHRIRLHISGGAHPRLTRNTCTGEPLTTATTTRPTDQEILHTTEHPSILTLPTAHPHR</sequence>
<dbReference type="Pfam" id="PF02129">
    <property type="entry name" value="Peptidase_S15"/>
    <property type="match status" value="1"/>
</dbReference>
<dbReference type="SUPFAM" id="SSF49785">
    <property type="entry name" value="Galactose-binding domain-like"/>
    <property type="match status" value="1"/>
</dbReference>
<dbReference type="SUPFAM" id="SSF53474">
    <property type="entry name" value="alpha/beta-Hydrolases"/>
    <property type="match status" value="1"/>
</dbReference>
<feature type="region of interest" description="Disordered" evidence="2">
    <location>
        <begin position="316"/>
        <end position="375"/>
    </location>
</feature>
<proteinExistence type="predicted"/>
<accession>A0ABW0ESX1</accession>
<dbReference type="Gene3D" id="2.60.120.260">
    <property type="entry name" value="Galactose-binding domain-like"/>
    <property type="match status" value="1"/>
</dbReference>
<reference evidence="5" key="1">
    <citation type="journal article" date="2019" name="Int. J. Syst. Evol. Microbiol.">
        <title>The Global Catalogue of Microorganisms (GCM) 10K type strain sequencing project: providing services to taxonomists for standard genome sequencing and annotation.</title>
        <authorList>
            <consortium name="The Broad Institute Genomics Platform"/>
            <consortium name="The Broad Institute Genome Sequencing Center for Infectious Disease"/>
            <person name="Wu L."/>
            <person name="Ma J."/>
        </authorList>
    </citation>
    <scope>NUCLEOTIDE SEQUENCE [LARGE SCALE GENOMIC DNA]</scope>
    <source>
        <strain evidence="5">CCUG 59778</strain>
    </source>
</reference>
<comment type="caution">
    <text evidence="4">The sequence shown here is derived from an EMBL/GenBank/DDBJ whole genome shotgun (WGS) entry which is preliminary data.</text>
</comment>